<dbReference type="EMBL" id="MH029535">
    <property type="protein sequence ID" value="AVQ10324.1"/>
    <property type="molecule type" value="Genomic_DNA"/>
</dbReference>
<evidence type="ECO:0000313" key="1">
    <source>
        <dbReference type="EMBL" id="AVQ10324.1"/>
    </source>
</evidence>
<accession>A0A2R3UAN2</accession>
<organism evidence="1">
    <name type="scientific">Gokushovirinae environmental samples</name>
    <dbReference type="NCBI Taxonomy" id="1478972"/>
    <lineage>
        <taxon>Viruses</taxon>
        <taxon>Monodnaviria</taxon>
        <taxon>Sangervirae</taxon>
        <taxon>Phixviricota</taxon>
        <taxon>Malgrandaviricetes</taxon>
        <taxon>Petitvirales</taxon>
        <taxon>Microviridae</taxon>
        <taxon>environmental samples</taxon>
    </lineage>
</organism>
<sequence length="40" mass="5047">MNWIADQVELAARHIDNLVWRIHEKTNRWRWARHLKQLLK</sequence>
<protein>
    <submittedName>
        <fullName evidence="1">Uncharacterized protein</fullName>
    </submittedName>
</protein>
<reference evidence="1" key="1">
    <citation type="submission" date="2018-03" db="EMBL/GenBank/DDBJ databases">
        <title>Twenty-four Novel Viral Genomes identified from the Dushanzi Mud Volcanic Sediment in Xinjiang, China.</title>
        <authorList>
            <person name="Han L."/>
        </authorList>
    </citation>
    <scope>NUCLEOTIDE SEQUENCE</scope>
</reference>
<name>A0A2R3UAN2_9VIRU</name>
<proteinExistence type="predicted"/>